<feature type="transmembrane region" description="Helical" evidence="4">
    <location>
        <begin position="370"/>
        <end position="389"/>
    </location>
</feature>
<dbReference type="PROSITE" id="PS50850">
    <property type="entry name" value="MFS"/>
    <property type="match status" value="1"/>
</dbReference>
<evidence type="ECO:0000313" key="7">
    <source>
        <dbReference type="Proteomes" id="UP000184387"/>
    </source>
</evidence>
<evidence type="ECO:0000313" key="6">
    <source>
        <dbReference type="EMBL" id="SHI89850.1"/>
    </source>
</evidence>
<sequence>MQTDETGPPPSMPRRRRVVGALGVAQTLAWACSYYLPAIVAAPMARDFRLPPSAIFGAFSAALLLTALLGPWVGRVIDRRGGRGVLAASNLALAAGLVLLAVAPTGWPAILFLGWGVLGLGMALGLYDSAFATLAGLYGKDSRGAISGVAMMAGFASTIGWPLTAWIEADFGWRGACLAWALLQLGLALPLHLLLVPHAPPPAPAAASVEDPDAATGWAPLALLALALTGTGFNVAALAAHLPGVLTLAGATPEAALAAASLVGPMQVLSRVLDVSLLRRLHPLTTGRVATAAHPVAAAALGLGLGPAVFAIIHGAGNGMLTIVRGTLPLALFGARGYGARQGIILAPMRLLQALAPVAFGLALERVGLNALWLYAGVGLLSLGALAALRTGRN</sequence>
<feature type="transmembrane region" description="Helical" evidence="4">
    <location>
        <begin position="145"/>
        <end position="167"/>
    </location>
</feature>
<name>A0A1M6EWP2_9PROT</name>
<evidence type="ECO:0000259" key="5">
    <source>
        <dbReference type="PROSITE" id="PS50850"/>
    </source>
</evidence>
<dbReference type="GO" id="GO:0022857">
    <property type="term" value="F:transmembrane transporter activity"/>
    <property type="evidence" value="ECO:0007669"/>
    <property type="project" value="InterPro"/>
</dbReference>
<keyword evidence="1 4" id="KW-0812">Transmembrane</keyword>
<feature type="domain" description="Major facilitator superfamily (MFS) profile" evidence="5">
    <location>
        <begin position="18"/>
        <end position="394"/>
    </location>
</feature>
<organism evidence="6 7">
    <name type="scientific">Muricoccus roseus</name>
    <dbReference type="NCBI Taxonomy" id="198092"/>
    <lineage>
        <taxon>Bacteria</taxon>
        <taxon>Pseudomonadati</taxon>
        <taxon>Pseudomonadota</taxon>
        <taxon>Alphaproteobacteria</taxon>
        <taxon>Acetobacterales</taxon>
        <taxon>Roseomonadaceae</taxon>
        <taxon>Muricoccus</taxon>
    </lineage>
</organism>
<feature type="transmembrane region" description="Helical" evidence="4">
    <location>
        <begin position="109"/>
        <end position="138"/>
    </location>
</feature>
<accession>A0A1M6EWP2</accession>
<protein>
    <submittedName>
        <fullName evidence="6">Predicted arabinose efflux permease, MFS family</fullName>
    </submittedName>
</protein>
<evidence type="ECO:0000256" key="1">
    <source>
        <dbReference type="ARBA" id="ARBA00022692"/>
    </source>
</evidence>
<dbReference type="Pfam" id="PF07690">
    <property type="entry name" value="MFS_1"/>
    <property type="match status" value="1"/>
</dbReference>
<feature type="transmembrane region" description="Helical" evidence="4">
    <location>
        <begin position="54"/>
        <end position="73"/>
    </location>
</feature>
<dbReference type="InterPro" id="IPR020846">
    <property type="entry name" value="MFS_dom"/>
</dbReference>
<keyword evidence="2 4" id="KW-1133">Transmembrane helix</keyword>
<keyword evidence="3 4" id="KW-0472">Membrane</keyword>
<feature type="transmembrane region" description="Helical" evidence="4">
    <location>
        <begin position="289"/>
        <end position="313"/>
    </location>
</feature>
<feature type="transmembrane region" description="Helical" evidence="4">
    <location>
        <begin position="85"/>
        <end position="103"/>
    </location>
</feature>
<dbReference type="EMBL" id="FQZF01000006">
    <property type="protein sequence ID" value="SHI89850.1"/>
    <property type="molecule type" value="Genomic_DNA"/>
</dbReference>
<evidence type="ECO:0000256" key="2">
    <source>
        <dbReference type="ARBA" id="ARBA00022989"/>
    </source>
</evidence>
<dbReference type="InterPro" id="IPR036259">
    <property type="entry name" value="MFS_trans_sf"/>
</dbReference>
<dbReference type="Gene3D" id="1.20.1250.20">
    <property type="entry name" value="MFS general substrate transporter like domains"/>
    <property type="match status" value="1"/>
</dbReference>
<dbReference type="SUPFAM" id="SSF103473">
    <property type="entry name" value="MFS general substrate transporter"/>
    <property type="match status" value="1"/>
</dbReference>
<keyword evidence="7" id="KW-1185">Reference proteome</keyword>
<feature type="transmembrane region" description="Helical" evidence="4">
    <location>
        <begin position="21"/>
        <end position="42"/>
    </location>
</feature>
<evidence type="ECO:0000256" key="4">
    <source>
        <dbReference type="SAM" id="Phobius"/>
    </source>
</evidence>
<feature type="transmembrane region" description="Helical" evidence="4">
    <location>
        <begin position="173"/>
        <end position="196"/>
    </location>
</feature>
<dbReference type="InterPro" id="IPR011701">
    <property type="entry name" value="MFS"/>
</dbReference>
<feature type="transmembrane region" description="Helical" evidence="4">
    <location>
        <begin position="217"/>
        <end position="239"/>
    </location>
</feature>
<reference evidence="6 7" key="1">
    <citation type="submission" date="2016-11" db="EMBL/GenBank/DDBJ databases">
        <authorList>
            <person name="Jaros S."/>
            <person name="Januszkiewicz K."/>
            <person name="Wedrychowicz H."/>
        </authorList>
    </citation>
    <scope>NUCLEOTIDE SEQUENCE [LARGE SCALE GENOMIC DNA]</scope>
    <source>
        <strain evidence="6 7">DSM 14916</strain>
    </source>
</reference>
<dbReference type="STRING" id="198092.SAMN02745194_01309"/>
<proteinExistence type="predicted"/>
<dbReference type="RefSeq" id="WP_217659588.1">
    <property type="nucleotide sequence ID" value="NZ_FQZF01000006.1"/>
</dbReference>
<feature type="transmembrane region" description="Helical" evidence="4">
    <location>
        <begin position="319"/>
        <end position="338"/>
    </location>
</feature>
<dbReference type="AlphaFoldDB" id="A0A1M6EWP2"/>
<gene>
    <name evidence="6" type="ORF">SAMN02745194_01309</name>
</gene>
<evidence type="ECO:0000256" key="3">
    <source>
        <dbReference type="ARBA" id="ARBA00023136"/>
    </source>
</evidence>
<dbReference type="Proteomes" id="UP000184387">
    <property type="component" value="Unassembled WGS sequence"/>
</dbReference>